<dbReference type="AlphaFoldDB" id="X0VPH7"/>
<feature type="non-terminal residue" evidence="2">
    <location>
        <position position="111"/>
    </location>
</feature>
<evidence type="ECO:0000259" key="1">
    <source>
        <dbReference type="Pfam" id="PF09643"/>
    </source>
</evidence>
<dbReference type="EMBL" id="BARS01020975">
    <property type="protein sequence ID" value="GAG13032.1"/>
    <property type="molecule type" value="Genomic_DNA"/>
</dbReference>
<dbReference type="Pfam" id="PF09643">
    <property type="entry name" value="YopX"/>
    <property type="match status" value="1"/>
</dbReference>
<comment type="caution">
    <text evidence="2">The sequence shown here is derived from an EMBL/GenBank/DDBJ whole genome shotgun (WGS) entry which is preliminary data.</text>
</comment>
<dbReference type="InterPro" id="IPR019096">
    <property type="entry name" value="YopX_protein"/>
</dbReference>
<gene>
    <name evidence="2" type="ORF">S01H1_33763</name>
</gene>
<reference evidence="2" key="1">
    <citation type="journal article" date="2014" name="Front. Microbiol.">
        <title>High frequency of phylogenetically diverse reductive dehalogenase-homologous genes in deep subseafloor sedimentary metagenomes.</title>
        <authorList>
            <person name="Kawai M."/>
            <person name="Futagami T."/>
            <person name="Toyoda A."/>
            <person name="Takaki Y."/>
            <person name="Nishi S."/>
            <person name="Hori S."/>
            <person name="Arai W."/>
            <person name="Tsubouchi T."/>
            <person name="Morono Y."/>
            <person name="Uchiyama I."/>
            <person name="Ito T."/>
            <person name="Fujiyama A."/>
            <person name="Inagaki F."/>
            <person name="Takami H."/>
        </authorList>
    </citation>
    <scope>NUCLEOTIDE SEQUENCE</scope>
    <source>
        <strain evidence="2">Expedition CK06-06</strain>
    </source>
</reference>
<dbReference type="SUPFAM" id="SSF159006">
    <property type="entry name" value="YopX-like"/>
    <property type="match status" value="1"/>
</dbReference>
<proteinExistence type="predicted"/>
<accession>X0VPH7</accession>
<evidence type="ECO:0000313" key="2">
    <source>
        <dbReference type="EMBL" id="GAG13032.1"/>
    </source>
</evidence>
<organism evidence="2">
    <name type="scientific">marine sediment metagenome</name>
    <dbReference type="NCBI Taxonomy" id="412755"/>
    <lineage>
        <taxon>unclassified sequences</taxon>
        <taxon>metagenomes</taxon>
        <taxon>ecological metagenomes</taxon>
    </lineage>
</organism>
<name>X0VPH7_9ZZZZ</name>
<feature type="domain" description="YopX protein" evidence="1">
    <location>
        <begin position="7"/>
        <end position="96"/>
    </location>
</feature>
<protein>
    <recommendedName>
        <fullName evidence="1">YopX protein domain-containing protein</fullName>
    </recommendedName>
</protein>
<sequence>MKPSDIKFRGYSERDSEWRYGFYVSDDTHHEILTRLDNGELYASPVDPDSIGQYIGMKDIQSNDIYTGDIAEVYKENGFTQIELVSSDTGMGWHMRYIEDNIKLIGNKYLN</sequence>